<evidence type="ECO:0000313" key="10">
    <source>
        <dbReference type="Proteomes" id="UP000000305"/>
    </source>
</evidence>
<evidence type="ECO:0000256" key="2">
    <source>
        <dbReference type="ARBA" id="ARBA00022946"/>
    </source>
</evidence>
<organism evidence="9 10">
    <name type="scientific">Daphnia pulex</name>
    <name type="common">Water flea</name>
    <dbReference type="NCBI Taxonomy" id="6669"/>
    <lineage>
        <taxon>Eukaryota</taxon>
        <taxon>Metazoa</taxon>
        <taxon>Ecdysozoa</taxon>
        <taxon>Arthropoda</taxon>
        <taxon>Crustacea</taxon>
        <taxon>Branchiopoda</taxon>
        <taxon>Diplostraca</taxon>
        <taxon>Cladocera</taxon>
        <taxon>Anomopoda</taxon>
        <taxon>Daphniidae</taxon>
        <taxon>Daphnia</taxon>
    </lineage>
</organism>
<dbReference type="PhylomeDB" id="E9GB26"/>
<dbReference type="KEGG" id="dpx:DAPPUDRAFT_301877"/>
<keyword evidence="2" id="KW-0809">Transit peptide</keyword>
<evidence type="ECO:0000256" key="1">
    <source>
        <dbReference type="ARBA" id="ARBA00004173"/>
    </source>
</evidence>
<keyword evidence="5" id="KW-0687">Ribonucleoprotein</keyword>
<dbReference type="InParanoid" id="E9GB26"/>
<dbReference type="OMA" id="WERGWHD"/>
<dbReference type="eggNOG" id="ENOG502QQAQ">
    <property type="taxonomic scope" value="Eukaryota"/>
</dbReference>
<dbReference type="AlphaFoldDB" id="E9GB26"/>
<evidence type="ECO:0000256" key="7">
    <source>
        <dbReference type="ARBA" id="ARBA00039442"/>
    </source>
</evidence>
<dbReference type="PANTHER" id="PTHR15889:SF2">
    <property type="entry name" value="LARGE RIBOSOMAL SUBUNIT PROTEIN ML37"/>
    <property type="match status" value="1"/>
</dbReference>
<evidence type="ECO:0000313" key="9">
    <source>
        <dbReference type="EMBL" id="EFX83442.1"/>
    </source>
</evidence>
<dbReference type="Pfam" id="PF07147">
    <property type="entry name" value="PDCD9"/>
    <property type="match status" value="1"/>
</dbReference>
<dbReference type="OrthoDB" id="5835618at2759"/>
<comment type="similarity">
    <text evidence="6">Belongs to the mitochondrion-specific ribosomal protein mL37 family.</text>
</comment>
<dbReference type="Proteomes" id="UP000000305">
    <property type="component" value="Unassembled WGS sequence"/>
</dbReference>
<dbReference type="STRING" id="6669.E9GB26"/>
<reference evidence="9 10" key="1">
    <citation type="journal article" date="2011" name="Science">
        <title>The ecoresponsive genome of Daphnia pulex.</title>
        <authorList>
            <person name="Colbourne J.K."/>
            <person name="Pfrender M.E."/>
            <person name="Gilbert D."/>
            <person name="Thomas W.K."/>
            <person name="Tucker A."/>
            <person name="Oakley T.H."/>
            <person name="Tokishita S."/>
            <person name="Aerts A."/>
            <person name="Arnold G.J."/>
            <person name="Basu M.K."/>
            <person name="Bauer D.J."/>
            <person name="Caceres C.E."/>
            <person name="Carmel L."/>
            <person name="Casola C."/>
            <person name="Choi J.H."/>
            <person name="Detter J.C."/>
            <person name="Dong Q."/>
            <person name="Dusheyko S."/>
            <person name="Eads B.D."/>
            <person name="Frohlich T."/>
            <person name="Geiler-Samerotte K.A."/>
            <person name="Gerlach D."/>
            <person name="Hatcher P."/>
            <person name="Jogdeo S."/>
            <person name="Krijgsveld J."/>
            <person name="Kriventseva E.V."/>
            <person name="Kultz D."/>
            <person name="Laforsch C."/>
            <person name="Lindquist E."/>
            <person name="Lopez J."/>
            <person name="Manak J.R."/>
            <person name="Muller J."/>
            <person name="Pangilinan J."/>
            <person name="Patwardhan R.P."/>
            <person name="Pitluck S."/>
            <person name="Pritham E.J."/>
            <person name="Rechtsteiner A."/>
            <person name="Rho M."/>
            <person name="Rogozin I.B."/>
            <person name="Sakarya O."/>
            <person name="Salamov A."/>
            <person name="Schaack S."/>
            <person name="Shapiro H."/>
            <person name="Shiga Y."/>
            <person name="Skalitzky C."/>
            <person name="Smith Z."/>
            <person name="Souvorov A."/>
            <person name="Sung W."/>
            <person name="Tang Z."/>
            <person name="Tsuchiya D."/>
            <person name="Tu H."/>
            <person name="Vos H."/>
            <person name="Wang M."/>
            <person name="Wolf Y.I."/>
            <person name="Yamagata H."/>
            <person name="Yamada T."/>
            <person name="Ye Y."/>
            <person name="Shaw J.R."/>
            <person name="Andrews J."/>
            <person name="Crease T.J."/>
            <person name="Tang H."/>
            <person name="Lucas S.M."/>
            <person name="Robertson H.M."/>
            <person name="Bork P."/>
            <person name="Koonin E.V."/>
            <person name="Zdobnov E.M."/>
            <person name="Grigoriev I.V."/>
            <person name="Lynch M."/>
            <person name="Boore J.L."/>
        </authorList>
    </citation>
    <scope>NUCLEOTIDE SEQUENCE [LARGE SCALE GENOMIC DNA]</scope>
</reference>
<dbReference type="EMBL" id="GL732537">
    <property type="protein sequence ID" value="EFX83442.1"/>
    <property type="molecule type" value="Genomic_DNA"/>
</dbReference>
<evidence type="ECO:0000256" key="4">
    <source>
        <dbReference type="ARBA" id="ARBA00023128"/>
    </source>
</evidence>
<dbReference type="InterPro" id="IPR010793">
    <property type="entry name" value="Ribosomal_mL37/mL65"/>
</dbReference>
<dbReference type="GO" id="GO:0005739">
    <property type="term" value="C:mitochondrion"/>
    <property type="evidence" value="ECO:0000318"/>
    <property type="project" value="GO_Central"/>
</dbReference>
<keyword evidence="10" id="KW-1185">Reference proteome</keyword>
<evidence type="ECO:0000256" key="5">
    <source>
        <dbReference type="ARBA" id="ARBA00023274"/>
    </source>
</evidence>
<dbReference type="InterPro" id="IPR052482">
    <property type="entry name" value="mtLSU_mL37"/>
</dbReference>
<dbReference type="PANTHER" id="PTHR15889">
    <property type="entry name" value="MITOCHONDRIAL RIBOSOMAL PROTEIN L37"/>
    <property type="match status" value="1"/>
</dbReference>
<dbReference type="GO" id="GO:1990904">
    <property type="term" value="C:ribonucleoprotein complex"/>
    <property type="evidence" value="ECO:0007669"/>
    <property type="project" value="UniProtKB-KW"/>
</dbReference>
<keyword evidence="4" id="KW-0496">Mitochondrion</keyword>
<dbReference type="GO" id="GO:0006412">
    <property type="term" value="P:translation"/>
    <property type="evidence" value="ECO:0007669"/>
    <property type="project" value="InterPro"/>
</dbReference>
<dbReference type="HOGENOM" id="CLU_037022_0_0_1"/>
<keyword evidence="3" id="KW-0689">Ribosomal protein</keyword>
<name>E9GB26_DAPPU</name>
<evidence type="ECO:0000256" key="6">
    <source>
        <dbReference type="ARBA" id="ARBA00037985"/>
    </source>
</evidence>
<sequence>MRLTAVVYSTHIGNAFRQVWKVQQKRKILEYGVKEKLEAKGLQVVDAVDFLNLKRPVPSILPKLKSQPDEKLIDDFLLPKSLKKDHTHPDWHDEPGHVYHDHCWLLTGLHEAQHISKTFVSNNLPDRITSFKSKLPEEVHKQVQQAILNAHVLDALQVKLPKDIDIKRPGWNYPRVYGLPRWRRNVQLISKMFHTADSTLAGQNIDATQQQFTSQIMIRALLTLEGRPSVFEARQNTLVFGKKPLQPYLDGEVKAEQLSKPLPDIYPLNRTISLHGKNIYRMEHKFPVRQGAPFDRLTMGVFYINKPFIKTSGTQLEARLLLHAFTVAAAHAQQLYGKDVKDLPEPVTINCMQTDSRNFYFACFQLHSLDLDSSKATSNLFWIEDAQPMFTKCDYVDNQPVLEGYNPQVLETLMALYKSQMAAAV</sequence>
<dbReference type="GO" id="GO:0005840">
    <property type="term" value="C:ribosome"/>
    <property type="evidence" value="ECO:0007669"/>
    <property type="project" value="UniProtKB-KW"/>
</dbReference>
<comment type="subcellular location">
    <subcellularLocation>
        <location evidence="1">Mitochondrion</location>
    </subcellularLocation>
</comment>
<evidence type="ECO:0000256" key="3">
    <source>
        <dbReference type="ARBA" id="ARBA00022980"/>
    </source>
</evidence>
<gene>
    <name evidence="9" type="ORF">DAPPUDRAFT_301877</name>
</gene>
<protein>
    <recommendedName>
        <fullName evidence="7">Large ribosomal subunit protein mL37</fullName>
    </recommendedName>
    <alternativeName>
        <fullName evidence="8">39S ribosomal protein L37, mitochondrial</fullName>
    </alternativeName>
</protein>
<accession>E9GB26</accession>
<dbReference type="FunCoup" id="E9GB26">
    <property type="interactions" value="633"/>
</dbReference>
<proteinExistence type="inferred from homology"/>
<evidence type="ECO:0000256" key="8">
    <source>
        <dbReference type="ARBA" id="ARBA00041617"/>
    </source>
</evidence>
<dbReference type="GO" id="GO:0003735">
    <property type="term" value="F:structural constituent of ribosome"/>
    <property type="evidence" value="ECO:0007669"/>
    <property type="project" value="InterPro"/>
</dbReference>